<proteinExistence type="inferred from homology"/>
<dbReference type="FunFam" id="1.10.3810.10:FF:000003">
    <property type="entry name" value="Penicillin-binding protein 1a"/>
    <property type="match status" value="1"/>
</dbReference>
<evidence type="ECO:0000256" key="14">
    <source>
        <dbReference type="ARBA" id="ARBA00023136"/>
    </source>
</evidence>
<comment type="caution">
    <text evidence="24">The sequence shown here is derived from an EMBL/GenBank/DDBJ whole genome shotgun (WGS) entry which is preliminary data.</text>
</comment>
<keyword evidence="15" id="KW-0511">Multifunctional enzyme</keyword>
<evidence type="ECO:0000256" key="21">
    <source>
        <dbReference type="SAM" id="Phobius"/>
    </source>
</evidence>
<accession>A0A6N6VQR1</accession>
<dbReference type="UniPathway" id="UPA00219"/>
<dbReference type="GO" id="GO:0030288">
    <property type="term" value="C:outer membrane-bounded periplasmic space"/>
    <property type="evidence" value="ECO:0007669"/>
    <property type="project" value="TreeGrafter"/>
</dbReference>
<evidence type="ECO:0000256" key="12">
    <source>
        <dbReference type="ARBA" id="ARBA00022984"/>
    </source>
</evidence>
<feature type="region of interest" description="Disordered" evidence="20">
    <location>
        <begin position="839"/>
        <end position="865"/>
    </location>
</feature>
<keyword evidence="10" id="KW-0378">Hydrolase</keyword>
<keyword evidence="6" id="KW-0645">Protease</keyword>
<reference evidence="24 25" key="1">
    <citation type="submission" date="2019-10" db="EMBL/GenBank/DDBJ databases">
        <title>New species of Slilvanegrellaceae.</title>
        <authorList>
            <person name="Pitt A."/>
            <person name="Hahn M.W."/>
        </authorList>
    </citation>
    <scope>NUCLEOTIDE SEQUENCE [LARGE SCALE GENOMIC DNA]</scope>
    <source>
        <strain evidence="24 25">SP-Ram-0.45-NSY-1</strain>
    </source>
</reference>
<comment type="pathway">
    <text evidence="19">Glycan biosynthesis.</text>
</comment>
<dbReference type="EMBL" id="WFLM01000004">
    <property type="protein sequence ID" value="KAB8037904.1"/>
    <property type="molecule type" value="Genomic_DNA"/>
</dbReference>
<dbReference type="InterPro" id="IPR023346">
    <property type="entry name" value="Lysozyme-like_dom_sf"/>
</dbReference>
<comment type="similarity">
    <text evidence="4">In the N-terminal section; belongs to the glycosyltransferase 51 family.</text>
</comment>
<dbReference type="Proteomes" id="UP000437748">
    <property type="component" value="Unassembled WGS sequence"/>
</dbReference>
<evidence type="ECO:0000259" key="23">
    <source>
        <dbReference type="Pfam" id="PF00912"/>
    </source>
</evidence>
<dbReference type="GO" id="GO:0071555">
    <property type="term" value="P:cell wall organization"/>
    <property type="evidence" value="ECO:0007669"/>
    <property type="project" value="UniProtKB-KW"/>
</dbReference>
<dbReference type="SUPFAM" id="SSF53955">
    <property type="entry name" value="Lysozyme-like"/>
    <property type="match status" value="1"/>
</dbReference>
<dbReference type="GO" id="GO:0006508">
    <property type="term" value="P:proteolysis"/>
    <property type="evidence" value="ECO:0007669"/>
    <property type="project" value="UniProtKB-KW"/>
</dbReference>
<gene>
    <name evidence="24" type="ORF">GCL60_12070</name>
</gene>
<dbReference type="InterPro" id="IPR001264">
    <property type="entry name" value="Glyco_trans_51"/>
</dbReference>
<dbReference type="PANTHER" id="PTHR32282">
    <property type="entry name" value="BINDING PROTEIN TRANSPEPTIDASE, PUTATIVE-RELATED"/>
    <property type="match status" value="1"/>
</dbReference>
<sequence>MIKDYFNKIRLLVQDKFKIFQFIMRNIKKFILLIIILFGVFFVYEFQKIRKSLPNLEKLSNYEPALPTVIYSQDGVKIAEIFEERRYPVLNNEMSPFLKNAFIAAEDADFYNHHGFDWRGFGRALLHFVTFSNQKQGGSTITQQLAKNVLLTKERTIVRKIKDIIVAREIEESFPKDKILELYLNTIYLGNGSYGIEAAAQNYFHKNNMKLTLAESAMIAGLTPAPSAYDPTDNMTAAKQRQSYVLDRMLKIGMITKNQYDRAVKEKLIVFKAESPNNKIAPYFVAEIKKQLTNQLEVENLGKSGLTVYTTLNSKIQNAAQIAVQNFADLYQSRRSFKGPIKQYGNSFKDRIKDLVNLSIKETEDERALVAFIDEPLHAVGIITQRGLGVILDEDISWALSAESDKESGEPDINNVLKVGDEIHVQKVNKKMQSRISKDKKFISTLLGYSKYFESQVKDNILRYTLSDTVGIEAAAMVMDSKTGEVLAMVGGEHFLLSQFNRATQAERQVGSSVKPLYYSYAIDCGFSPASKIDSPKIDLDGWQPENYGGKESGRTTLLQSLALSFNIPSIFLYQSLGASKVTRQLTRFGFNWPYSDLSLALGAGTSSLLKMVQAYSIFPNQGKMSLAYYIHEVVDRNGEVIFSSKNEKIYPNQVTPQSQEDAPYLPGKSSDKVEENNSLQMISPQAAYVTLDLLRAAVNMGTGQGVLGVSSYVGGKTGTTNGNTDAWFMGVASQLIGGVWVGYDDNSKTLGGGGTGAGMAAPIWKTMMQTAVRVYPLQNWVKPSGIHEITIDKNTGELSSSSDAISVHVIDGTEPGSVYARDALDDGKNTMDNHLEISNNPDELNKIPDGLPNPSKAKSKNKDL</sequence>
<keyword evidence="7" id="KW-0328">Glycosyltransferase</keyword>
<evidence type="ECO:0000256" key="5">
    <source>
        <dbReference type="ARBA" id="ARBA00022645"/>
    </source>
</evidence>
<dbReference type="Gene3D" id="3.40.710.10">
    <property type="entry name" value="DD-peptidase/beta-lactamase superfamily"/>
    <property type="match status" value="2"/>
</dbReference>
<dbReference type="Pfam" id="PF00912">
    <property type="entry name" value="Transgly"/>
    <property type="match status" value="1"/>
</dbReference>
<evidence type="ECO:0000256" key="1">
    <source>
        <dbReference type="ARBA" id="ARBA00004370"/>
    </source>
</evidence>
<keyword evidence="5" id="KW-0121">Carboxypeptidase</keyword>
<evidence type="ECO:0000256" key="13">
    <source>
        <dbReference type="ARBA" id="ARBA00022989"/>
    </source>
</evidence>
<evidence type="ECO:0000256" key="16">
    <source>
        <dbReference type="ARBA" id="ARBA00023316"/>
    </source>
</evidence>
<evidence type="ECO:0000256" key="15">
    <source>
        <dbReference type="ARBA" id="ARBA00023268"/>
    </source>
</evidence>
<keyword evidence="12" id="KW-0573">Peptidoglycan synthesis</keyword>
<feature type="domain" description="Penicillin-binding protein transpeptidase" evidence="22">
    <location>
        <begin position="475"/>
        <end position="769"/>
    </location>
</feature>
<evidence type="ECO:0000256" key="10">
    <source>
        <dbReference type="ARBA" id="ARBA00022801"/>
    </source>
</evidence>
<dbReference type="Pfam" id="PF00905">
    <property type="entry name" value="Transpeptidase"/>
    <property type="match status" value="1"/>
</dbReference>
<dbReference type="EC" id="2.4.99.28" evidence="17"/>
<comment type="catalytic activity">
    <reaction evidence="18">
        <text>[GlcNAc-(1-&gt;4)-Mur2Ac(oyl-L-Ala-gamma-D-Glu-L-Lys-D-Ala-D-Ala)](n)-di-trans,octa-cis-undecaprenyl diphosphate + beta-D-GlcNAc-(1-&gt;4)-Mur2Ac(oyl-L-Ala-gamma-D-Glu-L-Lys-D-Ala-D-Ala)-di-trans,octa-cis-undecaprenyl diphosphate = [GlcNAc-(1-&gt;4)-Mur2Ac(oyl-L-Ala-gamma-D-Glu-L-Lys-D-Ala-D-Ala)](n+1)-di-trans,octa-cis-undecaprenyl diphosphate + di-trans,octa-cis-undecaprenyl diphosphate + H(+)</text>
        <dbReference type="Rhea" id="RHEA:23708"/>
        <dbReference type="Rhea" id="RHEA-COMP:9602"/>
        <dbReference type="Rhea" id="RHEA-COMP:9603"/>
        <dbReference type="ChEBI" id="CHEBI:15378"/>
        <dbReference type="ChEBI" id="CHEBI:58405"/>
        <dbReference type="ChEBI" id="CHEBI:60033"/>
        <dbReference type="ChEBI" id="CHEBI:78435"/>
        <dbReference type="EC" id="2.4.99.28"/>
    </reaction>
</comment>
<keyword evidence="8" id="KW-0808">Transferase</keyword>
<evidence type="ECO:0000256" key="4">
    <source>
        <dbReference type="ARBA" id="ARBA00007739"/>
    </source>
</evidence>
<dbReference type="AlphaFoldDB" id="A0A6N6VQR1"/>
<dbReference type="GO" id="GO:0008955">
    <property type="term" value="F:peptidoglycan glycosyltransferase activity"/>
    <property type="evidence" value="ECO:0007669"/>
    <property type="project" value="UniProtKB-EC"/>
</dbReference>
<keyword evidence="25" id="KW-1185">Reference proteome</keyword>
<keyword evidence="14 21" id="KW-0472">Membrane</keyword>
<evidence type="ECO:0000256" key="8">
    <source>
        <dbReference type="ARBA" id="ARBA00022679"/>
    </source>
</evidence>
<evidence type="ECO:0000256" key="3">
    <source>
        <dbReference type="ARBA" id="ARBA00007090"/>
    </source>
</evidence>
<dbReference type="GO" id="GO:0009252">
    <property type="term" value="P:peptidoglycan biosynthetic process"/>
    <property type="evidence" value="ECO:0007669"/>
    <property type="project" value="UniProtKB-UniPathway"/>
</dbReference>
<evidence type="ECO:0000256" key="7">
    <source>
        <dbReference type="ARBA" id="ARBA00022676"/>
    </source>
</evidence>
<evidence type="ECO:0000256" key="6">
    <source>
        <dbReference type="ARBA" id="ARBA00022670"/>
    </source>
</evidence>
<keyword evidence="9 21" id="KW-0812">Transmembrane</keyword>
<keyword evidence="16" id="KW-0961">Cell wall biogenesis/degradation</keyword>
<feature type="domain" description="Glycosyl transferase family 51" evidence="23">
    <location>
        <begin position="76"/>
        <end position="249"/>
    </location>
</feature>
<dbReference type="InterPro" id="IPR050396">
    <property type="entry name" value="Glycosyltr_51/Transpeptidase"/>
</dbReference>
<comment type="subcellular location">
    <subcellularLocation>
        <location evidence="1">Membrane</location>
    </subcellularLocation>
</comment>
<dbReference type="NCBIfam" id="TIGR02074">
    <property type="entry name" value="PBP_1a_fam"/>
    <property type="match status" value="1"/>
</dbReference>
<dbReference type="SUPFAM" id="SSF56601">
    <property type="entry name" value="beta-lactamase/transpeptidase-like"/>
    <property type="match status" value="1"/>
</dbReference>
<dbReference type="RefSeq" id="WP_153420982.1">
    <property type="nucleotide sequence ID" value="NZ_WFLM01000004.1"/>
</dbReference>
<evidence type="ECO:0000256" key="9">
    <source>
        <dbReference type="ARBA" id="ARBA00022692"/>
    </source>
</evidence>
<keyword evidence="11" id="KW-0133">Cell shape</keyword>
<dbReference type="InterPro" id="IPR036950">
    <property type="entry name" value="PBP_transglycosylase"/>
</dbReference>
<evidence type="ECO:0000256" key="11">
    <source>
        <dbReference type="ARBA" id="ARBA00022960"/>
    </source>
</evidence>
<evidence type="ECO:0000313" key="24">
    <source>
        <dbReference type="EMBL" id="KAB8037904.1"/>
    </source>
</evidence>
<feature type="transmembrane region" description="Helical" evidence="21">
    <location>
        <begin position="30"/>
        <end position="47"/>
    </location>
</feature>
<dbReference type="InterPro" id="IPR012338">
    <property type="entry name" value="Beta-lactam/transpept-like"/>
</dbReference>
<organism evidence="24 25">
    <name type="scientific">Silvanigrella paludirubra</name>
    <dbReference type="NCBI Taxonomy" id="2499159"/>
    <lineage>
        <taxon>Bacteria</taxon>
        <taxon>Pseudomonadati</taxon>
        <taxon>Bdellovibrionota</taxon>
        <taxon>Oligoflexia</taxon>
        <taxon>Silvanigrellales</taxon>
        <taxon>Silvanigrellaceae</taxon>
        <taxon>Silvanigrella</taxon>
    </lineage>
</organism>
<dbReference type="OrthoDB" id="5287259at2"/>
<evidence type="ECO:0000313" key="25">
    <source>
        <dbReference type="Proteomes" id="UP000437748"/>
    </source>
</evidence>
<evidence type="ECO:0000256" key="18">
    <source>
        <dbReference type="ARBA" id="ARBA00049902"/>
    </source>
</evidence>
<dbReference type="GO" id="GO:0016020">
    <property type="term" value="C:membrane"/>
    <property type="evidence" value="ECO:0007669"/>
    <property type="project" value="UniProtKB-SubCell"/>
</dbReference>
<keyword evidence="13 21" id="KW-1133">Transmembrane helix</keyword>
<comment type="similarity">
    <text evidence="3">In the C-terminal section; belongs to the transpeptidase family.</text>
</comment>
<evidence type="ECO:0000256" key="17">
    <source>
        <dbReference type="ARBA" id="ARBA00044770"/>
    </source>
</evidence>
<dbReference type="InterPro" id="IPR001460">
    <property type="entry name" value="PCN-bd_Tpept"/>
</dbReference>
<protein>
    <recommendedName>
        <fullName evidence="17">peptidoglycan glycosyltransferase</fullName>
        <ecNumber evidence="17">2.4.99.28</ecNumber>
    </recommendedName>
</protein>
<dbReference type="GO" id="GO:0008658">
    <property type="term" value="F:penicillin binding"/>
    <property type="evidence" value="ECO:0007669"/>
    <property type="project" value="InterPro"/>
</dbReference>
<dbReference type="GO" id="GO:0008360">
    <property type="term" value="P:regulation of cell shape"/>
    <property type="evidence" value="ECO:0007669"/>
    <property type="project" value="UniProtKB-KW"/>
</dbReference>
<evidence type="ECO:0000256" key="2">
    <source>
        <dbReference type="ARBA" id="ARBA00004752"/>
    </source>
</evidence>
<dbReference type="PANTHER" id="PTHR32282:SF27">
    <property type="entry name" value="PENICILLIN-BINDING PROTEIN 1A"/>
    <property type="match status" value="1"/>
</dbReference>
<name>A0A6N6VQR1_9BACT</name>
<evidence type="ECO:0000256" key="20">
    <source>
        <dbReference type="SAM" id="MobiDB-lite"/>
    </source>
</evidence>
<evidence type="ECO:0000256" key="19">
    <source>
        <dbReference type="ARBA" id="ARBA00060592"/>
    </source>
</evidence>
<dbReference type="GO" id="GO:0004180">
    <property type="term" value="F:carboxypeptidase activity"/>
    <property type="evidence" value="ECO:0007669"/>
    <property type="project" value="UniProtKB-KW"/>
</dbReference>
<evidence type="ECO:0000259" key="22">
    <source>
        <dbReference type="Pfam" id="PF00905"/>
    </source>
</evidence>
<comment type="pathway">
    <text evidence="2">Cell wall biogenesis; peptidoglycan biosynthesis.</text>
</comment>
<dbReference type="Gene3D" id="1.10.3810.10">
    <property type="entry name" value="Biosynthetic peptidoglycan transglycosylase-like"/>
    <property type="match status" value="1"/>
</dbReference>